<dbReference type="GO" id="GO:0006890">
    <property type="term" value="P:retrograde vesicle-mediated transport, Golgi to endoplasmic reticulum"/>
    <property type="evidence" value="ECO:0007669"/>
    <property type="project" value="TreeGrafter"/>
</dbReference>
<reference evidence="2" key="1">
    <citation type="submission" date="2020-09" db="EMBL/GenBank/DDBJ databases">
        <authorList>
            <person name="Kikuchi T."/>
        </authorList>
    </citation>
    <scope>NUCLEOTIDE SEQUENCE</scope>
    <source>
        <strain evidence="2">SH1</strain>
    </source>
</reference>
<dbReference type="EMBL" id="CAJFCW020000001">
    <property type="protein sequence ID" value="CAG9083975.1"/>
    <property type="molecule type" value="Genomic_DNA"/>
</dbReference>
<sequence length="1224" mass="140700">MESVYSRIDNEYCEQTQLLAWEVTADLERGKFLPLLYNWTTKKFGCSTNLAVSRKSKNIAVITSDGELSILFVKDGKLVVKSQVRVLLDPYPEFRLLEFNTAESLLFSTRSNAVVDVFEANGMFLYKISLNEDNLAGSSSSQIVTQIRSHSLENNAHFTDDLFALQIDGTLNGFRVGHDGYHRMFSVPLDDPPVCNFVHIPKYHLIISSSEYQRQLQSEEDMDCTMFGLNVYRLLPDFPYIDCLKKTTVKRGWREKIPFLSQKRTVITSMEMSPDEKTLIAISSVGDVIWFDLPSLRIRRFASAEQNDVTARPMEVQWTDEKEFVILHSNGQMTRAKPDDYFDGTTVDPPLHCVNQCKRVRLVDDRTIYALTEARTDAIPIARKENNKRRVGVEFTLFILFYITWIFKLIKAMFASFFGGNPIEELSEKTCVEQSAQLALYATRNITLTDYIEIQLAKHEYQVAIDLATQSNGKYDLDLVYKQQWNDFKKSGEKVTLDHLKVLHNVKDTEWLTKECLNFNNCATLNNHLLLIQLAKREIEARQIEDEILNTAVNNAEIVIECLAHTKKHENDALELYLKYRDSNLYAFTFSMAEETEFEVLEVILKRHRRQLTGYWLVILSAVPESTQPKFYSKFLPAVTNEDLPEQLFYINDDDEDWEKPEPVRIPFKFDNFSTFLYADSKSMVEISAQWFEKRVELMDMYSGLPDDVLALIELGFLCGFEDLAEVGRQYVLYADFVRFTAAVHLNFKELKQWDTKKATEHLAKHLSRTDLLANFERIIEVVDFVDQGKGDMKTEVMKLIKRNCQHDFELLSALQQVKPEYLTNDTLIECFYESEVTGEALTSAMKSFNVSAGLIEVLELCNLSNDSLTFAQIHSASREKSKAVELTEKFVKSAVKARNFSEKDKKTDPTRTAEWWRELLFKARRLRSAAFESLISDEQILNLILNEMVEVAVVDLHPEPKPYLRAPFHLVVDLNGTAESARIPLLKQSVFEKILCEKSRAFIENAHPTLSDPNLLRAELVLQCILTGKRALRRILAQQKQIETVKIAIRLGSERLPATFLYCDKNVLLAENVAISDNYKVVKKCAELATNLELPTPGATALAACAAAALEKKDLHILRQYVRELAKKARDFPVVYKMARRLLQGGELDRELKEDAIACLLHNCPDEELNNLFEIINKVKKEDHEQKPDLDEDSDEDDALYDLRKLSKMCFSLKPQHNISRYE</sequence>
<keyword evidence="1" id="KW-0812">Transmembrane</keyword>
<evidence type="ECO:0000313" key="3">
    <source>
        <dbReference type="Proteomes" id="UP000614601"/>
    </source>
</evidence>
<gene>
    <name evidence="2" type="ORF">BOKJ2_LOCUS1683</name>
</gene>
<protein>
    <recommendedName>
        <fullName evidence="4">Sec39 domain-containing protein</fullName>
    </recommendedName>
</protein>
<proteinExistence type="predicted"/>
<evidence type="ECO:0000256" key="1">
    <source>
        <dbReference type="SAM" id="Phobius"/>
    </source>
</evidence>
<dbReference type="PANTHER" id="PTHR15922">
    <property type="entry name" value="NEUROBLASTOMA-AMPLIFIED SEQUENCE"/>
    <property type="match status" value="1"/>
</dbReference>
<dbReference type="SUPFAM" id="SSF69322">
    <property type="entry name" value="Tricorn protease domain 2"/>
    <property type="match status" value="1"/>
</dbReference>
<dbReference type="PANTHER" id="PTHR15922:SF2">
    <property type="entry name" value="NBAS SUBUNIT OF NRZ TETHERING COMPLEX"/>
    <property type="match status" value="1"/>
</dbReference>
<comment type="caution">
    <text evidence="2">The sequence shown here is derived from an EMBL/GenBank/DDBJ whole genome shotgun (WGS) entry which is preliminary data.</text>
</comment>
<keyword evidence="1" id="KW-0472">Membrane</keyword>
<dbReference type="Proteomes" id="UP000614601">
    <property type="component" value="Unassembled WGS sequence"/>
</dbReference>
<keyword evidence="1" id="KW-1133">Transmembrane helix</keyword>
<dbReference type="GO" id="GO:0070939">
    <property type="term" value="C:Dsl1/NZR complex"/>
    <property type="evidence" value="ECO:0007669"/>
    <property type="project" value="TreeGrafter"/>
</dbReference>
<evidence type="ECO:0008006" key="4">
    <source>
        <dbReference type="Google" id="ProtNLM"/>
    </source>
</evidence>
<keyword evidence="3" id="KW-1185">Reference proteome</keyword>
<accession>A0A811JUL4</accession>
<name>A0A811JUL4_9BILA</name>
<organism evidence="2 3">
    <name type="scientific">Bursaphelenchus okinawaensis</name>
    <dbReference type="NCBI Taxonomy" id="465554"/>
    <lineage>
        <taxon>Eukaryota</taxon>
        <taxon>Metazoa</taxon>
        <taxon>Ecdysozoa</taxon>
        <taxon>Nematoda</taxon>
        <taxon>Chromadorea</taxon>
        <taxon>Rhabditida</taxon>
        <taxon>Tylenchina</taxon>
        <taxon>Tylenchomorpha</taxon>
        <taxon>Aphelenchoidea</taxon>
        <taxon>Aphelenchoididae</taxon>
        <taxon>Bursaphelenchus</taxon>
    </lineage>
</organism>
<evidence type="ECO:0000313" key="2">
    <source>
        <dbReference type="EMBL" id="CAD5206999.1"/>
    </source>
</evidence>
<dbReference type="EMBL" id="CAJFDH010000001">
    <property type="protein sequence ID" value="CAD5206999.1"/>
    <property type="molecule type" value="Genomic_DNA"/>
</dbReference>
<dbReference type="Proteomes" id="UP000783686">
    <property type="component" value="Unassembled WGS sequence"/>
</dbReference>
<feature type="transmembrane region" description="Helical" evidence="1">
    <location>
        <begin position="391"/>
        <end position="410"/>
    </location>
</feature>
<dbReference type="GO" id="GO:0000149">
    <property type="term" value="F:SNARE binding"/>
    <property type="evidence" value="ECO:0007669"/>
    <property type="project" value="TreeGrafter"/>
</dbReference>
<dbReference type="AlphaFoldDB" id="A0A811JUL4"/>
<dbReference type="OrthoDB" id="19988at2759"/>